<keyword evidence="4" id="KW-1185">Reference proteome</keyword>
<dbReference type="Pfam" id="PF08238">
    <property type="entry name" value="Sel1"/>
    <property type="match status" value="6"/>
</dbReference>
<evidence type="ECO:0000256" key="2">
    <source>
        <dbReference type="SAM" id="SignalP"/>
    </source>
</evidence>
<dbReference type="PANTHER" id="PTHR11102:SF160">
    <property type="entry name" value="ERAD-ASSOCIATED E3 UBIQUITIN-PROTEIN LIGASE COMPONENT HRD3"/>
    <property type="match status" value="1"/>
</dbReference>
<dbReference type="SUPFAM" id="SSF81901">
    <property type="entry name" value="HCP-like"/>
    <property type="match status" value="1"/>
</dbReference>
<gene>
    <name evidence="3" type="ORF">JQ615_00765</name>
</gene>
<feature type="compositionally biased region" description="Basic and acidic residues" evidence="1">
    <location>
        <begin position="343"/>
        <end position="353"/>
    </location>
</feature>
<name>A0ABS5FAV1_9BRAD</name>
<feature type="compositionally biased region" description="Basic and acidic residues" evidence="1">
    <location>
        <begin position="35"/>
        <end position="45"/>
    </location>
</feature>
<dbReference type="PANTHER" id="PTHR11102">
    <property type="entry name" value="SEL-1-LIKE PROTEIN"/>
    <property type="match status" value="1"/>
</dbReference>
<feature type="region of interest" description="Disordered" evidence="1">
    <location>
        <begin position="342"/>
        <end position="362"/>
    </location>
</feature>
<dbReference type="InterPro" id="IPR011990">
    <property type="entry name" value="TPR-like_helical_dom_sf"/>
</dbReference>
<reference evidence="4" key="1">
    <citation type="journal article" date="2021" name="ISME J.">
        <title>Evolutionary origin and ecological implication of a unique nif island in free-living Bradyrhizobium lineages.</title>
        <authorList>
            <person name="Tao J."/>
        </authorList>
    </citation>
    <scope>NUCLEOTIDE SEQUENCE [LARGE SCALE GENOMIC DNA]</scope>
    <source>
        <strain evidence="4">SZCCT0434</strain>
    </source>
</reference>
<protein>
    <submittedName>
        <fullName evidence="3">Sel1 repeat family protein</fullName>
    </submittedName>
</protein>
<evidence type="ECO:0000313" key="4">
    <source>
        <dbReference type="Proteomes" id="UP001315278"/>
    </source>
</evidence>
<sequence>MKCLRPIAVLLGCTMLAGGATAQLSITPPAQAPAAKKEAPKEKPKVSSPVAKKGPPKPAATPTPTPTPAQAPLPSLKQAFDDPNVDLVYGAYQRGLYKTAFDLATAHVEYNNDPKSMTMLGELYANGLGVKRNYAKADEWYQKASDAGDREAMFALAMMKIAGRGGAVDKEGAVKLLASSTKLGEPKAAYNLALLYLDGQTLPQDVKRSAELLRMAADAGNPEAQYALATFYKEGTGVPKDLEKSVRLLQAASLADNVDAEVEYAIALFNGTGTPRNLPAAVALLRKAARQNSPIAQNRLAFVLATGQGAPMDKVEALKWHTVAKTAGKGDPAIDEMLEDMSPEDRAKGEAAARKWIGNNVK</sequence>
<feature type="compositionally biased region" description="Pro residues" evidence="1">
    <location>
        <begin position="56"/>
        <end position="71"/>
    </location>
</feature>
<feature type="signal peptide" evidence="2">
    <location>
        <begin position="1"/>
        <end position="22"/>
    </location>
</feature>
<feature type="region of interest" description="Disordered" evidence="1">
    <location>
        <begin position="29"/>
        <end position="78"/>
    </location>
</feature>
<dbReference type="EMBL" id="JAFCJH010000001">
    <property type="protein sequence ID" value="MBR0793912.1"/>
    <property type="molecule type" value="Genomic_DNA"/>
</dbReference>
<dbReference type="InterPro" id="IPR050767">
    <property type="entry name" value="Sel1_AlgK"/>
</dbReference>
<organism evidence="3 4">
    <name type="scientific">Bradyrhizobium jicamae</name>
    <dbReference type="NCBI Taxonomy" id="280332"/>
    <lineage>
        <taxon>Bacteria</taxon>
        <taxon>Pseudomonadati</taxon>
        <taxon>Pseudomonadota</taxon>
        <taxon>Alphaproteobacteria</taxon>
        <taxon>Hyphomicrobiales</taxon>
        <taxon>Nitrobacteraceae</taxon>
        <taxon>Bradyrhizobium</taxon>
    </lineage>
</organism>
<accession>A0ABS5FAV1</accession>
<proteinExistence type="predicted"/>
<dbReference type="Proteomes" id="UP001315278">
    <property type="component" value="Unassembled WGS sequence"/>
</dbReference>
<dbReference type="InterPro" id="IPR006597">
    <property type="entry name" value="Sel1-like"/>
</dbReference>
<evidence type="ECO:0000313" key="3">
    <source>
        <dbReference type="EMBL" id="MBR0793912.1"/>
    </source>
</evidence>
<dbReference type="Gene3D" id="1.25.40.10">
    <property type="entry name" value="Tetratricopeptide repeat domain"/>
    <property type="match status" value="2"/>
</dbReference>
<evidence type="ECO:0000256" key="1">
    <source>
        <dbReference type="SAM" id="MobiDB-lite"/>
    </source>
</evidence>
<dbReference type="RefSeq" id="WP_212393993.1">
    <property type="nucleotide sequence ID" value="NZ_JAFCJH010000001.1"/>
</dbReference>
<keyword evidence="2" id="KW-0732">Signal</keyword>
<dbReference type="SMART" id="SM00671">
    <property type="entry name" value="SEL1"/>
    <property type="match status" value="6"/>
</dbReference>
<feature type="chain" id="PRO_5046700153" evidence="2">
    <location>
        <begin position="23"/>
        <end position="362"/>
    </location>
</feature>
<comment type="caution">
    <text evidence="3">The sequence shown here is derived from an EMBL/GenBank/DDBJ whole genome shotgun (WGS) entry which is preliminary data.</text>
</comment>